<dbReference type="AlphaFoldDB" id="A0A2M4DLM8"/>
<evidence type="ECO:0000313" key="1">
    <source>
        <dbReference type="EMBL" id="MBW78462.1"/>
    </source>
</evidence>
<reference evidence="1" key="1">
    <citation type="submission" date="2018-01" db="EMBL/GenBank/DDBJ databases">
        <title>An insight into the sialome of Amazonian anophelines.</title>
        <authorList>
            <person name="Ribeiro J.M."/>
            <person name="Scarpassa V."/>
            <person name="Calvo E."/>
        </authorList>
    </citation>
    <scope>NUCLEOTIDE SEQUENCE</scope>
</reference>
<proteinExistence type="predicted"/>
<sequence length="70" mass="8261">MRDVPSFLSFSFALSSFRFHLHNFSHCFQILFLILSAKTRIVAAPRCGHVAYQPFAWLLVMWSNWISKRK</sequence>
<dbReference type="EMBL" id="GGFL01014284">
    <property type="protein sequence ID" value="MBW78462.1"/>
    <property type="molecule type" value="Transcribed_RNA"/>
</dbReference>
<name>A0A2M4DLM8_ANODA</name>
<accession>A0A2M4DLM8</accession>
<protein>
    <submittedName>
        <fullName evidence="1">Putative secreted protein</fullName>
    </submittedName>
</protein>
<organism evidence="1">
    <name type="scientific">Anopheles darlingi</name>
    <name type="common">Mosquito</name>
    <dbReference type="NCBI Taxonomy" id="43151"/>
    <lineage>
        <taxon>Eukaryota</taxon>
        <taxon>Metazoa</taxon>
        <taxon>Ecdysozoa</taxon>
        <taxon>Arthropoda</taxon>
        <taxon>Hexapoda</taxon>
        <taxon>Insecta</taxon>
        <taxon>Pterygota</taxon>
        <taxon>Neoptera</taxon>
        <taxon>Endopterygota</taxon>
        <taxon>Diptera</taxon>
        <taxon>Nematocera</taxon>
        <taxon>Culicoidea</taxon>
        <taxon>Culicidae</taxon>
        <taxon>Anophelinae</taxon>
        <taxon>Anopheles</taxon>
    </lineage>
</organism>